<organism evidence="4 5">
    <name type="scientific">Drosophila guanche</name>
    <name type="common">Fruit fly</name>
    <dbReference type="NCBI Taxonomy" id="7266"/>
    <lineage>
        <taxon>Eukaryota</taxon>
        <taxon>Metazoa</taxon>
        <taxon>Ecdysozoa</taxon>
        <taxon>Arthropoda</taxon>
        <taxon>Hexapoda</taxon>
        <taxon>Insecta</taxon>
        <taxon>Pterygota</taxon>
        <taxon>Neoptera</taxon>
        <taxon>Endopterygota</taxon>
        <taxon>Diptera</taxon>
        <taxon>Brachycera</taxon>
        <taxon>Muscomorpha</taxon>
        <taxon>Ephydroidea</taxon>
        <taxon>Drosophilidae</taxon>
        <taxon>Drosophila</taxon>
        <taxon>Sophophora</taxon>
    </lineage>
</organism>
<keyword evidence="1" id="KW-0175">Coiled coil</keyword>
<dbReference type="STRING" id="7266.A0A3B0JHK6"/>
<dbReference type="PANTHER" id="PTHR19143">
    <property type="entry name" value="FIBRINOGEN/TENASCIN/ANGIOPOEITIN"/>
    <property type="match status" value="1"/>
</dbReference>
<feature type="coiled-coil region" evidence="1">
    <location>
        <begin position="42"/>
        <end position="69"/>
    </location>
</feature>
<dbReference type="Proteomes" id="UP000268350">
    <property type="component" value="Unassembled WGS sequence"/>
</dbReference>
<dbReference type="InterPro" id="IPR014716">
    <property type="entry name" value="Fibrinogen_a/b/g_C_1"/>
</dbReference>
<dbReference type="AlphaFoldDB" id="A0A3B0JHK6"/>
<dbReference type="InterPro" id="IPR036056">
    <property type="entry name" value="Fibrinogen-like_C"/>
</dbReference>
<dbReference type="EMBL" id="OUUW01000001">
    <property type="protein sequence ID" value="SPP74870.1"/>
    <property type="molecule type" value="Genomic_DNA"/>
</dbReference>
<accession>A0A3B0JHK6</accession>
<dbReference type="InterPro" id="IPR002181">
    <property type="entry name" value="Fibrinogen_a/b/g_C_dom"/>
</dbReference>
<dbReference type="SMART" id="SM00186">
    <property type="entry name" value="FBG"/>
    <property type="match status" value="1"/>
</dbReference>
<evidence type="ECO:0000313" key="4">
    <source>
        <dbReference type="EMBL" id="SPP74870.1"/>
    </source>
</evidence>
<dbReference type="PROSITE" id="PS51406">
    <property type="entry name" value="FIBRINOGEN_C_2"/>
    <property type="match status" value="1"/>
</dbReference>
<feature type="signal peptide" evidence="2">
    <location>
        <begin position="1"/>
        <end position="23"/>
    </location>
</feature>
<dbReference type="InterPro" id="IPR050373">
    <property type="entry name" value="Fibrinogen_C-term_domain"/>
</dbReference>
<evidence type="ECO:0000256" key="1">
    <source>
        <dbReference type="SAM" id="Coils"/>
    </source>
</evidence>
<dbReference type="CDD" id="cd00087">
    <property type="entry name" value="FReD"/>
    <property type="match status" value="1"/>
</dbReference>
<feature type="chain" id="PRO_5017217838" evidence="2">
    <location>
        <begin position="24"/>
        <end position="294"/>
    </location>
</feature>
<dbReference type="Pfam" id="PF00147">
    <property type="entry name" value="Fibrinogen_C"/>
    <property type="match status" value="1"/>
</dbReference>
<dbReference type="Gene3D" id="3.90.215.10">
    <property type="entry name" value="Gamma Fibrinogen, chain A, domain 1"/>
    <property type="match status" value="1"/>
</dbReference>
<keyword evidence="5" id="KW-1185">Reference proteome</keyword>
<keyword evidence="2" id="KW-0732">Signal</keyword>
<feature type="domain" description="Fibrinogen C-terminal" evidence="3">
    <location>
        <begin position="68"/>
        <end position="291"/>
    </location>
</feature>
<evidence type="ECO:0000259" key="3">
    <source>
        <dbReference type="PROSITE" id="PS51406"/>
    </source>
</evidence>
<evidence type="ECO:0000313" key="5">
    <source>
        <dbReference type="Proteomes" id="UP000268350"/>
    </source>
</evidence>
<gene>
    <name evidence="4" type="ORF">DGUA_6G002569</name>
</gene>
<reference evidence="5" key="1">
    <citation type="submission" date="2018-01" db="EMBL/GenBank/DDBJ databases">
        <authorList>
            <person name="Alioto T."/>
            <person name="Alioto T."/>
        </authorList>
    </citation>
    <scope>NUCLEOTIDE SEQUENCE [LARGE SCALE GENOMIC DNA]</scope>
</reference>
<protein>
    <submittedName>
        <fullName evidence="4">Blast:Angiopoietin-related protein 7</fullName>
    </submittedName>
</protein>
<proteinExistence type="predicted"/>
<evidence type="ECO:0000256" key="2">
    <source>
        <dbReference type="SAM" id="SignalP"/>
    </source>
</evidence>
<dbReference type="SUPFAM" id="SSF56496">
    <property type="entry name" value="Fibrinogen C-terminal domain-like"/>
    <property type="match status" value="1"/>
</dbReference>
<dbReference type="OrthoDB" id="7735550at2759"/>
<name>A0A3B0JHK6_DROGU</name>
<sequence length="294" mass="33207">MNRTSVAVALVALWLQILCVALAETLASTEMQEEVKSTVALLSAVDKMLIELEDRRESLKQLTKDIIDEDRTYPTSCLMSGKHNETSVIRVPGQGRLTVLCDSELAGLGWMVIQRRQDGLTNFYRDWSEYKAGFGELSGDFFIGLDRLHALTSSQPFELYIHMESFNGETKIAKFDEFGIGNESEGFSLKILGVYTGTAGDSLTYHKGQMFSTFDRDNDRSISMKCAQYHLSGWWFKSCTQSNLNAPYLDYLQNVIQIPSDTTRYISWNTFGGSGGVRPLKFVQMMIRPKFICQ</sequence>
<dbReference type="GO" id="GO:0005615">
    <property type="term" value="C:extracellular space"/>
    <property type="evidence" value="ECO:0007669"/>
    <property type="project" value="TreeGrafter"/>
</dbReference>